<keyword evidence="2" id="KW-0479">Metal-binding</keyword>
<evidence type="ECO:0000256" key="1">
    <source>
        <dbReference type="ARBA" id="ARBA00007749"/>
    </source>
</evidence>
<dbReference type="CDD" id="cd07720">
    <property type="entry name" value="OPHC2-like_MBL-fold"/>
    <property type="match status" value="1"/>
</dbReference>
<keyword evidence="4" id="KW-0862">Zinc</keyword>
<dbReference type="InterPro" id="IPR036866">
    <property type="entry name" value="RibonucZ/Hydroxyglut_hydro"/>
</dbReference>
<dbReference type="Pfam" id="PF00753">
    <property type="entry name" value="Lactamase_B"/>
    <property type="match status" value="1"/>
</dbReference>
<name>A0A0F9W0U4_9ZZZZ</name>
<evidence type="ECO:0000259" key="5">
    <source>
        <dbReference type="SMART" id="SM00849"/>
    </source>
</evidence>
<reference evidence="6" key="1">
    <citation type="journal article" date="2015" name="Nature">
        <title>Complex archaea that bridge the gap between prokaryotes and eukaryotes.</title>
        <authorList>
            <person name="Spang A."/>
            <person name="Saw J.H."/>
            <person name="Jorgensen S.L."/>
            <person name="Zaremba-Niedzwiedzka K."/>
            <person name="Martijn J."/>
            <person name="Lind A.E."/>
            <person name="van Eijk R."/>
            <person name="Schleper C."/>
            <person name="Guy L."/>
            <person name="Ettema T.J."/>
        </authorList>
    </citation>
    <scope>NUCLEOTIDE SEQUENCE</scope>
</reference>
<proteinExistence type="inferred from homology"/>
<protein>
    <recommendedName>
        <fullName evidence="5">Metallo-beta-lactamase domain-containing protein</fullName>
    </recommendedName>
</protein>
<feature type="domain" description="Metallo-beta-lactamase" evidence="5">
    <location>
        <begin position="94"/>
        <end position="300"/>
    </location>
</feature>
<dbReference type="Gene3D" id="3.60.15.10">
    <property type="entry name" value="Ribonuclease Z/Hydroxyacylglutathione hydrolase-like"/>
    <property type="match status" value="1"/>
</dbReference>
<dbReference type="GO" id="GO:0046872">
    <property type="term" value="F:metal ion binding"/>
    <property type="evidence" value="ECO:0007669"/>
    <property type="project" value="UniProtKB-KW"/>
</dbReference>
<organism evidence="6">
    <name type="scientific">marine sediment metagenome</name>
    <dbReference type="NCBI Taxonomy" id="412755"/>
    <lineage>
        <taxon>unclassified sequences</taxon>
        <taxon>metagenomes</taxon>
        <taxon>ecological metagenomes</taxon>
    </lineage>
</organism>
<sequence>MISRRDMLKGSLAAAAIGAAASTVFIPLSAAASAPLVGTQAPGYYRLMVGDVEVTALSDGTGLFPIADLYLNITPEQARTALANAFRDTPTHLSVNAYLLNFGDRLVLLDAGTSDLMGPSLGKLTNNIIASGYHPDQIDDVVITHIHPDHTGGLILNGQKVFANAMVHVPKLDEEYWLNAANREQAPDDAKEFFDQAISSTKPYIDSGMLSTYEANAPAIPGVINSTHRPGHTPGHSALWFESNGEKFVYWGDITHGDVVQFDQPGVAIAFDVDPDQAITSREAAFAEAVSEKYMVAGCHIAFPGIGYVVEDSKMFDWVAINYRADV</sequence>
<comment type="caution">
    <text evidence="6">The sequence shown here is derived from an EMBL/GenBank/DDBJ whole genome shotgun (WGS) entry which is preliminary data.</text>
</comment>
<dbReference type="SMART" id="SM00849">
    <property type="entry name" value="Lactamase_B"/>
    <property type="match status" value="1"/>
</dbReference>
<dbReference type="AlphaFoldDB" id="A0A0F9W0U4"/>
<dbReference type="GO" id="GO:0016787">
    <property type="term" value="F:hydrolase activity"/>
    <property type="evidence" value="ECO:0007669"/>
    <property type="project" value="UniProtKB-KW"/>
</dbReference>
<gene>
    <name evidence="6" type="ORF">LCGC14_0074940</name>
</gene>
<dbReference type="InterPro" id="IPR006311">
    <property type="entry name" value="TAT_signal"/>
</dbReference>
<dbReference type="PROSITE" id="PS51318">
    <property type="entry name" value="TAT"/>
    <property type="match status" value="1"/>
</dbReference>
<dbReference type="InterPro" id="IPR051013">
    <property type="entry name" value="MBL_superfamily_lactonases"/>
</dbReference>
<evidence type="ECO:0000256" key="3">
    <source>
        <dbReference type="ARBA" id="ARBA00022801"/>
    </source>
</evidence>
<evidence type="ECO:0000256" key="2">
    <source>
        <dbReference type="ARBA" id="ARBA00022723"/>
    </source>
</evidence>
<dbReference type="InterPro" id="IPR001279">
    <property type="entry name" value="Metallo-B-lactamas"/>
</dbReference>
<comment type="similarity">
    <text evidence="1">Belongs to the metallo-beta-lactamase superfamily.</text>
</comment>
<evidence type="ECO:0000313" key="6">
    <source>
        <dbReference type="EMBL" id="KKO05853.1"/>
    </source>
</evidence>
<dbReference type="PANTHER" id="PTHR42978:SF6">
    <property type="entry name" value="QUORUM-QUENCHING LACTONASE YTNP-RELATED"/>
    <property type="match status" value="1"/>
</dbReference>
<evidence type="ECO:0000256" key="4">
    <source>
        <dbReference type="ARBA" id="ARBA00022833"/>
    </source>
</evidence>
<accession>A0A0F9W0U4</accession>
<dbReference type="EMBL" id="LAZR01000018">
    <property type="protein sequence ID" value="KKO05853.1"/>
    <property type="molecule type" value="Genomic_DNA"/>
</dbReference>
<dbReference type="PANTHER" id="PTHR42978">
    <property type="entry name" value="QUORUM-QUENCHING LACTONASE YTNP-RELATED-RELATED"/>
    <property type="match status" value="1"/>
</dbReference>
<dbReference type="SUPFAM" id="SSF56281">
    <property type="entry name" value="Metallo-hydrolase/oxidoreductase"/>
    <property type="match status" value="1"/>
</dbReference>
<keyword evidence="3" id="KW-0378">Hydrolase</keyword>